<dbReference type="STRING" id="1036808.A0A0C3A200"/>
<comment type="similarity">
    <text evidence="1">Belongs to the SNAP family.</text>
</comment>
<dbReference type="PANTHER" id="PTHR13768:SF8">
    <property type="entry name" value="ALPHA-SOLUBLE NSF ATTACHMENT PROTEIN"/>
    <property type="match status" value="1"/>
</dbReference>
<reference evidence="5 6" key="1">
    <citation type="submission" date="2014-04" db="EMBL/GenBank/DDBJ databases">
        <authorList>
            <consortium name="DOE Joint Genome Institute"/>
            <person name="Kuo A."/>
            <person name="Kohler A."/>
            <person name="Nagy L.G."/>
            <person name="Floudas D."/>
            <person name="Copeland A."/>
            <person name="Barry K.W."/>
            <person name="Cichocki N."/>
            <person name="Veneault-Fourrey C."/>
            <person name="LaButti K."/>
            <person name="Lindquist E.A."/>
            <person name="Lipzen A."/>
            <person name="Lundell T."/>
            <person name="Morin E."/>
            <person name="Murat C."/>
            <person name="Sun H."/>
            <person name="Tunlid A."/>
            <person name="Henrissat B."/>
            <person name="Grigoriev I.V."/>
            <person name="Hibbett D.S."/>
            <person name="Martin F."/>
            <person name="Nordberg H.P."/>
            <person name="Cantor M.N."/>
            <person name="Hua S.X."/>
        </authorList>
    </citation>
    <scope>NUCLEOTIDE SEQUENCE [LARGE SCALE GENOMIC DNA]</scope>
    <source>
        <strain evidence="5 6">Foug A</strain>
    </source>
</reference>
<evidence type="ECO:0008006" key="7">
    <source>
        <dbReference type="Google" id="ProtNLM"/>
    </source>
</evidence>
<evidence type="ECO:0000256" key="2">
    <source>
        <dbReference type="ARBA" id="ARBA00022448"/>
    </source>
</evidence>
<dbReference type="PANTHER" id="PTHR13768">
    <property type="entry name" value="SOLUBLE NSF ATTACHMENT PROTEIN SNAP"/>
    <property type="match status" value="1"/>
</dbReference>
<dbReference type="InterPro" id="IPR011990">
    <property type="entry name" value="TPR-like_helical_dom_sf"/>
</dbReference>
<dbReference type="EMBL" id="KN822011">
    <property type="protein sequence ID" value="KIM67678.1"/>
    <property type="molecule type" value="Genomic_DNA"/>
</dbReference>
<reference evidence="6" key="2">
    <citation type="submission" date="2015-01" db="EMBL/GenBank/DDBJ databases">
        <title>Evolutionary Origins and Diversification of the Mycorrhizal Mutualists.</title>
        <authorList>
            <consortium name="DOE Joint Genome Institute"/>
            <consortium name="Mycorrhizal Genomics Consortium"/>
            <person name="Kohler A."/>
            <person name="Kuo A."/>
            <person name="Nagy L.G."/>
            <person name="Floudas D."/>
            <person name="Copeland A."/>
            <person name="Barry K.W."/>
            <person name="Cichocki N."/>
            <person name="Veneault-Fourrey C."/>
            <person name="LaButti K."/>
            <person name="Lindquist E.A."/>
            <person name="Lipzen A."/>
            <person name="Lundell T."/>
            <person name="Morin E."/>
            <person name="Murat C."/>
            <person name="Riley R."/>
            <person name="Ohm R."/>
            <person name="Sun H."/>
            <person name="Tunlid A."/>
            <person name="Henrissat B."/>
            <person name="Grigoriev I.V."/>
            <person name="Hibbett D.S."/>
            <person name="Martin F."/>
        </authorList>
    </citation>
    <scope>NUCLEOTIDE SEQUENCE [LARGE SCALE GENOMIC DNA]</scope>
    <source>
        <strain evidence="6">Foug A</strain>
    </source>
</reference>
<evidence type="ECO:0000256" key="4">
    <source>
        <dbReference type="SAM" id="MobiDB-lite"/>
    </source>
</evidence>
<dbReference type="OrthoDB" id="9984275at2759"/>
<dbReference type="GO" id="GO:0006886">
    <property type="term" value="P:intracellular protein transport"/>
    <property type="evidence" value="ECO:0007669"/>
    <property type="project" value="InterPro"/>
</dbReference>
<dbReference type="Pfam" id="PF14938">
    <property type="entry name" value="SNAP"/>
    <property type="match status" value="1"/>
</dbReference>
<feature type="compositionally biased region" description="Basic and acidic residues" evidence="4">
    <location>
        <begin position="8"/>
        <end position="24"/>
    </location>
</feature>
<dbReference type="GO" id="GO:0005483">
    <property type="term" value="F:soluble NSF attachment protein activity"/>
    <property type="evidence" value="ECO:0007669"/>
    <property type="project" value="TreeGrafter"/>
</dbReference>
<dbReference type="GO" id="GO:0005774">
    <property type="term" value="C:vacuolar membrane"/>
    <property type="evidence" value="ECO:0007669"/>
    <property type="project" value="TreeGrafter"/>
</dbReference>
<evidence type="ECO:0000313" key="5">
    <source>
        <dbReference type="EMBL" id="KIM67678.1"/>
    </source>
</evidence>
<gene>
    <name evidence="5" type="ORF">SCLCIDRAFT_20722</name>
</gene>
<dbReference type="PRINTS" id="PR00448">
    <property type="entry name" value="NSFATTACHMNT"/>
</dbReference>
<protein>
    <recommendedName>
        <fullName evidence="7">Vesicular-fusion protein SEC17</fullName>
    </recommendedName>
</protein>
<keyword evidence="6" id="KW-1185">Reference proteome</keyword>
<feature type="region of interest" description="Disordered" evidence="4">
    <location>
        <begin position="1"/>
        <end position="24"/>
    </location>
</feature>
<dbReference type="GO" id="GO:0035494">
    <property type="term" value="P:SNARE complex disassembly"/>
    <property type="evidence" value="ECO:0007669"/>
    <property type="project" value="TreeGrafter"/>
</dbReference>
<dbReference type="AlphaFoldDB" id="A0A0C3A200"/>
<dbReference type="HOGENOM" id="CLU_953621_0_0_1"/>
<proteinExistence type="inferred from homology"/>
<dbReference type="Gene3D" id="1.25.40.10">
    <property type="entry name" value="Tetratricopeptide repeat domain"/>
    <property type="match status" value="1"/>
</dbReference>
<sequence length="292" mass="32179">MTSLGHASLERANQRASAARESHLDPHRFKEAANLYRKAARAFKHEKRSSDAGNAYLLEAGCRDVCNDAENAVETLKKAAEAFIAGDDVHLAVETLKSSANSSIEIRDYRKAAHSIHVVAYIYLSDSNNLGPACRNFERAADLYRQDNAIFLAVACIKAIADTHIIVEDYEQANKLYELAAKTALESQDTVDDVKDYLLLASLSAFATQKEYLAQGKIQAYMDHNCHPKFGSTSEGKFVTYILNSVKARNGVAFDQCVETYRNVAQVDDLTALLLEKIGEIIDGEHPCATIS</sequence>
<keyword evidence="2" id="KW-0813">Transport</keyword>
<evidence type="ECO:0000313" key="6">
    <source>
        <dbReference type="Proteomes" id="UP000053989"/>
    </source>
</evidence>
<evidence type="ECO:0000256" key="3">
    <source>
        <dbReference type="ARBA" id="ARBA00022927"/>
    </source>
</evidence>
<evidence type="ECO:0000256" key="1">
    <source>
        <dbReference type="ARBA" id="ARBA00010050"/>
    </source>
</evidence>
<dbReference type="InParanoid" id="A0A0C3A200"/>
<dbReference type="SUPFAM" id="SSF48452">
    <property type="entry name" value="TPR-like"/>
    <property type="match status" value="1"/>
</dbReference>
<organism evidence="5 6">
    <name type="scientific">Scleroderma citrinum Foug A</name>
    <dbReference type="NCBI Taxonomy" id="1036808"/>
    <lineage>
        <taxon>Eukaryota</taxon>
        <taxon>Fungi</taxon>
        <taxon>Dikarya</taxon>
        <taxon>Basidiomycota</taxon>
        <taxon>Agaricomycotina</taxon>
        <taxon>Agaricomycetes</taxon>
        <taxon>Agaricomycetidae</taxon>
        <taxon>Boletales</taxon>
        <taxon>Sclerodermatineae</taxon>
        <taxon>Sclerodermataceae</taxon>
        <taxon>Scleroderma</taxon>
    </lineage>
</organism>
<accession>A0A0C3A200</accession>
<dbReference type="GO" id="GO:0031201">
    <property type="term" value="C:SNARE complex"/>
    <property type="evidence" value="ECO:0007669"/>
    <property type="project" value="TreeGrafter"/>
</dbReference>
<dbReference type="Proteomes" id="UP000053989">
    <property type="component" value="Unassembled WGS sequence"/>
</dbReference>
<name>A0A0C3A200_9AGAM</name>
<dbReference type="InterPro" id="IPR000744">
    <property type="entry name" value="NSF_attach"/>
</dbReference>
<keyword evidence="3" id="KW-0653">Protein transport</keyword>
<dbReference type="GO" id="GO:0019905">
    <property type="term" value="F:syntaxin binding"/>
    <property type="evidence" value="ECO:0007669"/>
    <property type="project" value="TreeGrafter"/>
</dbReference>